<sequence>MGDLEAASVLQEVPRLRVQPPFGYADTALGVYPGPSACDPVGRLAVGDEVLAGLGPRQGRWLKITYPMEGWVQAATRDGQAILHELVGKRPNLRQVVTVRSKPSKSVTMSPVQRTNASLPRDVEEKYFKARACEASKLLREFAQLEVQGWKGGKPRQSVRGVF</sequence>
<evidence type="ECO:0000313" key="1">
    <source>
        <dbReference type="EMBL" id="CAJ1370766.1"/>
    </source>
</evidence>
<dbReference type="EMBL" id="CAUJNA010000036">
    <property type="protein sequence ID" value="CAJ1370766.1"/>
    <property type="molecule type" value="Genomic_DNA"/>
</dbReference>
<gene>
    <name evidence="1" type="ORF">EVOR1521_LOCUS1260</name>
</gene>
<proteinExistence type="predicted"/>
<evidence type="ECO:0008006" key="3">
    <source>
        <dbReference type="Google" id="ProtNLM"/>
    </source>
</evidence>
<dbReference type="AlphaFoldDB" id="A0AA36HKB8"/>
<organism evidence="1 2">
    <name type="scientific">Effrenium voratum</name>
    <dbReference type="NCBI Taxonomy" id="2562239"/>
    <lineage>
        <taxon>Eukaryota</taxon>
        <taxon>Sar</taxon>
        <taxon>Alveolata</taxon>
        <taxon>Dinophyceae</taxon>
        <taxon>Suessiales</taxon>
        <taxon>Symbiodiniaceae</taxon>
        <taxon>Effrenium</taxon>
    </lineage>
</organism>
<evidence type="ECO:0000313" key="2">
    <source>
        <dbReference type="Proteomes" id="UP001178507"/>
    </source>
</evidence>
<accession>A0AA36HKB8</accession>
<reference evidence="1" key="1">
    <citation type="submission" date="2023-08" db="EMBL/GenBank/DDBJ databases">
        <authorList>
            <person name="Chen Y."/>
            <person name="Shah S."/>
            <person name="Dougan E. K."/>
            <person name="Thang M."/>
            <person name="Chan C."/>
        </authorList>
    </citation>
    <scope>NUCLEOTIDE SEQUENCE</scope>
</reference>
<comment type="caution">
    <text evidence="1">The sequence shown here is derived from an EMBL/GenBank/DDBJ whole genome shotgun (WGS) entry which is preliminary data.</text>
</comment>
<name>A0AA36HKB8_9DINO</name>
<keyword evidence="2" id="KW-1185">Reference proteome</keyword>
<protein>
    <recommendedName>
        <fullName evidence="3">SH3 domain-containing protein</fullName>
    </recommendedName>
</protein>
<dbReference type="Proteomes" id="UP001178507">
    <property type="component" value="Unassembled WGS sequence"/>
</dbReference>